<dbReference type="GO" id="GO:0006886">
    <property type="term" value="P:intracellular protein transport"/>
    <property type="evidence" value="ECO:0007669"/>
    <property type="project" value="InterPro"/>
</dbReference>
<dbReference type="SUPFAM" id="SSF82754">
    <property type="entry name" value="C-terminal, gelsolin-like domain of Sec23/24"/>
    <property type="match status" value="1"/>
</dbReference>
<dbReference type="InterPro" id="IPR006895">
    <property type="entry name" value="Znf_Sec23_Sec24"/>
</dbReference>
<feature type="domain" description="Sec23/Sec24 trunk" evidence="6">
    <location>
        <begin position="214"/>
        <end position="449"/>
    </location>
</feature>
<evidence type="ECO:0000256" key="3">
    <source>
        <dbReference type="ARBA" id="ARBA00022927"/>
    </source>
</evidence>
<dbReference type="AlphaFoldDB" id="A0A550CC01"/>
<dbReference type="GO" id="GO:0000149">
    <property type="term" value="F:SNARE binding"/>
    <property type="evidence" value="ECO:0007669"/>
    <property type="project" value="TreeGrafter"/>
</dbReference>
<dbReference type="PANTHER" id="PTHR13803">
    <property type="entry name" value="SEC24-RELATED PROTEIN"/>
    <property type="match status" value="1"/>
</dbReference>
<dbReference type="InterPro" id="IPR036180">
    <property type="entry name" value="Gelsolin-like_dom_sf"/>
</dbReference>
<dbReference type="InterPro" id="IPR029006">
    <property type="entry name" value="ADF-H/Gelsolin-like_dom_sf"/>
</dbReference>
<dbReference type="GO" id="GO:0090110">
    <property type="term" value="P:COPII-coated vesicle cargo loading"/>
    <property type="evidence" value="ECO:0007669"/>
    <property type="project" value="TreeGrafter"/>
</dbReference>
<dbReference type="PANTHER" id="PTHR13803:SF4">
    <property type="entry name" value="SECRETORY 24CD, ISOFORM C"/>
    <property type="match status" value="1"/>
</dbReference>
<comment type="caution">
    <text evidence="9">The sequence shown here is derived from an EMBL/GenBank/DDBJ whole genome shotgun (WGS) entry which is preliminary data.</text>
</comment>
<dbReference type="InterPro" id="IPR036465">
    <property type="entry name" value="vWFA_dom_sf"/>
</dbReference>
<dbReference type="Proteomes" id="UP000320762">
    <property type="component" value="Unassembled WGS sequence"/>
</dbReference>
<gene>
    <name evidence="9" type="ORF">BD626DRAFT_458744</name>
</gene>
<dbReference type="EMBL" id="VDMD01000013">
    <property type="protein sequence ID" value="TRM62340.1"/>
    <property type="molecule type" value="Genomic_DNA"/>
</dbReference>
<dbReference type="Gene3D" id="1.20.120.730">
    <property type="entry name" value="Sec23/Sec24 helical domain"/>
    <property type="match status" value="1"/>
</dbReference>
<proteinExistence type="inferred from homology"/>
<feature type="compositionally biased region" description="Polar residues" evidence="4">
    <location>
        <begin position="531"/>
        <end position="551"/>
    </location>
</feature>
<evidence type="ECO:0000259" key="7">
    <source>
        <dbReference type="Pfam" id="PF04815"/>
    </source>
</evidence>
<feature type="region of interest" description="Disordered" evidence="4">
    <location>
        <begin position="529"/>
        <end position="553"/>
    </location>
</feature>
<dbReference type="Gene3D" id="2.30.30.380">
    <property type="entry name" value="Zn-finger domain of Sec23/24"/>
    <property type="match status" value="1"/>
</dbReference>
<dbReference type="InterPro" id="IPR006900">
    <property type="entry name" value="Sec23/24_helical_dom"/>
</dbReference>
<dbReference type="Pfam" id="PF04811">
    <property type="entry name" value="Sec23_trunk"/>
    <property type="match status" value="1"/>
</dbReference>
<comment type="similarity">
    <text evidence="1">Belongs to the SEC23/SEC24 family. SEC24 subfamily.</text>
</comment>
<dbReference type="SUPFAM" id="SSF81995">
    <property type="entry name" value="beta-sandwich domain of Sec23/24"/>
    <property type="match status" value="1"/>
</dbReference>
<dbReference type="Pfam" id="PF04810">
    <property type="entry name" value="zf-Sec23_Sec24"/>
    <property type="match status" value="1"/>
</dbReference>
<dbReference type="GO" id="GO:0070971">
    <property type="term" value="C:endoplasmic reticulum exit site"/>
    <property type="evidence" value="ECO:0007669"/>
    <property type="project" value="TreeGrafter"/>
</dbReference>
<dbReference type="SUPFAM" id="SSF81811">
    <property type="entry name" value="Helical domain of Sec23/24"/>
    <property type="match status" value="1"/>
</dbReference>
<evidence type="ECO:0000259" key="5">
    <source>
        <dbReference type="Pfam" id="PF04810"/>
    </source>
</evidence>
<evidence type="ECO:0000313" key="9">
    <source>
        <dbReference type="EMBL" id="TRM62340.1"/>
    </source>
</evidence>
<dbReference type="InterPro" id="IPR006896">
    <property type="entry name" value="Sec23/24_trunk_dom"/>
</dbReference>
<dbReference type="GO" id="GO:0008270">
    <property type="term" value="F:zinc ion binding"/>
    <property type="evidence" value="ECO:0007669"/>
    <property type="project" value="InterPro"/>
</dbReference>
<keyword evidence="10" id="KW-1185">Reference proteome</keyword>
<evidence type="ECO:0000256" key="1">
    <source>
        <dbReference type="ARBA" id="ARBA00008334"/>
    </source>
</evidence>
<feature type="domain" description="Zinc finger Sec23/Sec24-type" evidence="5">
    <location>
        <begin position="121"/>
        <end position="159"/>
    </location>
</feature>
<keyword evidence="2" id="KW-0813">Transport</keyword>
<feature type="domain" description="Sec23/Sec24 helical" evidence="7">
    <location>
        <begin position="613"/>
        <end position="699"/>
    </location>
</feature>
<dbReference type="SUPFAM" id="SSF82919">
    <property type="entry name" value="Zn-finger domain of Sec23/24"/>
    <property type="match status" value="1"/>
</dbReference>
<evidence type="ECO:0000313" key="10">
    <source>
        <dbReference type="Proteomes" id="UP000320762"/>
    </source>
</evidence>
<evidence type="ECO:0000256" key="4">
    <source>
        <dbReference type="SAM" id="MobiDB-lite"/>
    </source>
</evidence>
<evidence type="ECO:0008006" key="11">
    <source>
        <dbReference type="Google" id="ProtNLM"/>
    </source>
</evidence>
<evidence type="ECO:0000259" key="8">
    <source>
        <dbReference type="Pfam" id="PF08033"/>
    </source>
</evidence>
<dbReference type="Gene3D" id="3.40.50.410">
    <property type="entry name" value="von Willebrand factor, type A domain"/>
    <property type="match status" value="1"/>
</dbReference>
<sequence length="882" mass="95231">MAIPQPPHSAGQAYAGFRQRIDGRQIPSPIESQEIDGQAWADKAHLTLPGNRVPLATTDAFSIDQGNCAPKYIRVSTWNLPHSSRLASDCRLPLFAHFQPFAEQDPREEPVPLLDFVATGPPRCARCRAYINPWCPWTDGGNKWRCNLCKHETQVTPDYFSNLDANLMRLDHHDRPELSHGTVDFLVGEDYWAPQPPPHIDPLYDPPPSTPRTPQPINYVFLLDVSLAAVQSGFLHASCDALRHIIYGGAWPPASHLALLTYDRTLHFHDLRSDPAPMLVLPDVDDVFLPFRDGLFVDPMGQSRPALTALLAALPARFADTRIADSALGAAVTAGLAALSTRGGHILAFQAALPSVGLGALKNSGAVDGDSPPTPHSPFWPLLAERCAEAGVGVSLVLAPSSGGGAGGGYVDIGSIGTLPTTTGGEIFYHPRFDPTRDGPILTTQLRRLLTRFTGYNCMARVRCSNGLHPTTPTGTFFQRSPTELEFGVLDADQAWGVGVEVGRGVDTREFAHIQLAVLYTTSFADPGQPIATTSDATTNDGSTPPTTNRAQPPLYRAQRRVRVCNLAIQTVELAGNVFHAADMEAVVAGLGRGAASALLLSSSTSTKLPTLSSSSSTKLPALRDGLTEQTAMAHLGYRERCAQASGPGQLIIPEALKGLLAHTLGLLKTKALKPHPGSASDARAYAAHKLLRSSVRGIVRRAYPRVMALHDLDEGAAVPVKENGQEAGKTTKIIWPSLMRASHLFMEAHGVYLADNEELQVLWIGSAVAPQLLLDLFGVDDVFGIDMGMSTLPVLPTLLSTQVRNILARRCEERGGRTLPLLLARQNLDAAEIEFADMLVEDQNNGAMSYVDYMTLVHKKITHILTEGQDPISLRGHSSIW</sequence>
<reference evidence="9 10" key="1">
    <citation type="journal article" date="2019" name="New Phytol.">
        <title>Comparative genomics reveals unique wood-decay strategies and fruiting body development in the Schizophyllaceae.</title>
        <authorList>
            <person name="Almasi E."/>
            <person name="Sahu N."/>
            <person name="Krizsan K."/>
            <person name="Balint B."/>
            <person name="Kovacs G.M."/>
            <person name="Kiss B."/>
            <person name="Cseklye J."/>
            <person name="Drula E."/>
            <person name="Henrissat B."/>
            <person name="Nagy I."/>
            <person name="Chovatia M."/>
            <person name="Adam C."/>
            <person name="LaButti K."/>
            <person name="Lipzen A."/>
            <person name="Riley R."/>
            <person name="Grigoriev I.V."/>
            <person name="Nagy L.G."/>
        </authorList>
    </citation>
    <scope>NUCLEOTIDE SEQUENCE [LARGE SCALE GENOMIC DNA]</scope>
    <source>
        <strain evidence="9 10">NL-1724</strain>
    </source>
</reference>
<dbReference type="Gene3D" id="3.40.20.10">
    <property type="entry name" value="Severin"/>
    <property type="match status" value="1"/>
</dbReference>
<accession>A0A550CC01</accession>
<dbReference type="OrthoDB" id="49016at2759"/>
<feature type="domain" description="Sec23/Sec24 beta-sandwich" evidence="8">
    <location>
        <begin position="455"/>
        <end position="523"/>
    </location>
</feature>
<keyword evidence="3" id="KW-0653">Protein transport</keyword>
<organism evidence="9 10">
    <name type="scientific">Schizophyllum amplum</name>
    <dbReference type="NCBI Taxonomy" id="97359"/>
    <lineage>
        <taxon>Eukaryota</taxon>
        <taxon>Fungi</taxon>
        <taxon>Dikarya</taxon>
        <taxon>Basidiomycota</taxon>
        <taxon>Agaricomycotina</taxon>
        <taxon>Agaricomycetes</taxon>
        <taxon>Agaricomycetidae</taxon>
        <taxon>Agaricales</taxon>
        <taxon>Schizophyllaceae</taxon>
        <taxon>Schizophyllum</taxon>
    </lineage>
</organism>
<dbReference type="GO" id="GO:0030127">
    <property type="term" value="C:COPII vesicle coat"/>
    <property type="evidence" value="ECO:0007669"/>
    <property type="project" value="InterPro"/>
</dbReference>
<dbReference type="Pfam" id="PF04815">
    <property type="entry name" value="Sec23_helical"/>
    <property type="match status" value="1"/>
</dbReference>
<dbReference type="InterPro" id="IPR012990">
    <property type="entry name" value="Beta-sandwich_Sec23_24"/>
</dbReference>
<protein>
    <recommendedName>
        <fullName evidence="11">Sec23/Sec24 trunk domain-containing protein</fullName>
    </recommendedName>
</protein>
<name>A0A550CC01_9AGAR</name>
<dbReference type="InterPro" id="IPR036174">
    <property type="entry name" value="Znf_Sec23_Sec24_sf"/>
</dbReference>
<dbReference type="SUPFAM" id="SSF53300">
    <property type="entry name" value="vWA-like"/>
    <property type="match status" value="1"/>
</dbReference>
<dbReference type="InterPro" id="IPR036175">
    <property type="entry name" value="Sec23/24_helical_dom_sf"/>
</dbReference>
<dbReference type="STRING" id="97359.A0A550CC01"/>
<dbReference type="InterPro" id="IPR050550">
    <property type="entry name" value="SEC23_SEC24_subfamily"/>
</dbReference>
<dbReference type="Pfam" id="PF08033">
    <property type="entry name" value="Sec23_BS"/>
    <property type="match status" value="1"/>
</dbReference>
<evidence type="ECO:0000259" key="6">
    <source>
        <dbReference type="Pfam" id="PF04811"/>
    </source>
</evidence>
<evidence type="ECO:0000256" key="2">
    <source>
        <dbReference type="ARBA" id="ARBA00022448"/>
    </source>
</evidence>